<dbReference type="AlphaFoldDB" id="X1AGH5"/>
<dbReference type="Pfam" id="PF13365">
    <property type="entry name" value="Trypsin_2"/>
    <property type="match status" value="1"/>
</dbReference>
<evidence type="ECO:0000313" key="1">
    <source>
        <dbReference type="EMBL" id="GAG59161.1"/>
    </source>
</evidence>
<sequence length="208" mass="23370">PIKQKYFELIDEEGKPFAYYSATTNYASIKLTVDQHYEIHATVPKDGYDKGLDVGILIIKNVAFQPYATFRRTECIVGEKAWIRHCPMAMQFSTDRGWVNQTHLDLGVSSDGLGWNDQVKLDIPSAPGSSGSGIFDERGFLIALFHGGLIHRLGQGYSYIEGGHLAHAGDKVADWLNWRGYSYIFLKDEVHKDQKELVDSVVSISEIE</sequence>
<evidence type="ECO:0008006" key="2">
    <source>
        <dbReference type="Google" id="ProtNLM"/>
    </source>
</evidence>
<dbReference type="EMBL" id="BART01000940">
    <property type="protein sequence ID" value="GAG59161.1"/>
    <property type="molecule type" value="Genomic_DNA"/>
</dbReference>
<feature type="non-terminal residue" evidence="1">
    <location>
        <position position="1"/>
    </location>
</feature>
<comment type="caution">
    <text evidence="1">The sequence shown here is derived from an EMBL/GenBank/DDBJ whole genome shotgun (WGS) entry which is preliminary data.</text>
</comment>
<proteinExistence type="predicted"/>
<dbReference type="Gene3D" id="2.40.10.120">
    <property type="match status" value="1"/>
</dbReference>
<protein>
    <recommendedName>
        <fullName evidence="2">Serine protease</fullName>
    </recommendedName>
</protein>
<name>X1AGH5_9ZZZZ</name>
<dbReference type="InterPro" id="IPR009003">
    <property type="entry name" value="Peptidase_S1_PA"/>
</dbReference>
<gene>
    <name evidence="1" type="ORF">S01H4_03728</name>
</gene>
<accession>X1AGH5</accession>
<reference evidence="1" key="1">
    <citation type="journal article" date="2014" name="Front. Microbiol.">
        <title>High frequency of phylogenetically diverse reductive dehalogenase-homologous genes in deep subseafloor sedimentary metagenomes.</title>
        <authorList>
            <person name="Kawai M."/>
            <person name="Futagami T."/>
            <person name="Toyoda A."/>
            <person name="Takaki Y."/>
            <person name="Nishi S."/>
            <person name="Hori S."/>
            <person name="Arai W."/>
            <person name="Tsubouchi T."/>
            <person name="Morono Y."/>
            <person name="Uchiyama I."/>
            <person name="Ito T."/>
            <person name="Fujiyama A."/>
            <person name="Inagaki F."/>
            <person name="Takami H."/>
        </authorList>
    </citation>
    <scope>NUCLEOTIDE SEQUENCE</scope>
    <source>
        <strain evidence="1">Expedition CK06-06</strain>
    </source>
</reference>
<organism evidence="1">
    <name type="scientific">marine sediment metagenome</name>
    <dbReference type="NCBI Taxonomy" id="412755"/>
    <lineage>
        <taxon>unclassified sequences</taxon>
        <taxon>metagenomes</taxon>
        <taxon>ecological metagenomes</taxon>
    </lineage>
</organism>
<dbReference type="SUPFAM" id="SSF50494">
    <property type="entry name" value="Trypsin-like serine proteases"/>
    <property type="match status" value="1"/>
</dbReference>